<sequence>MTEQIAHAYTYSVILATAACAGLLGWLLYRDSSAFLRARRQRLLRALAKTRLHAVLVRRRIDPADYAAGIGPETLRQQLQRCGRCERTLDCDRSINSAAGDPPIARCPNLAAILIACDRRGLRTAAADARGSRP</sequence>
<proteinExistence type="predicted"/>
<dbReference type="AlphaFoldDB" id="A0A2S5THA6"/>
<comment type="caution">
    <text evidence="2">The sequence shown here is derived from an EMBL/GenBank/DDBJ whole genome shotgun (WGS) entry which is preliminary data.</text>
</comment>
<reference evidence="2 3" key="1">
    <citation type="submission" date="2018-02" db="EMBL/GenBank/DDBJ databases">
        <title>Genome sequencing of Solimonas sp. HR-BB.</title>
        <authorList>
            <person name="Lee Y."/>
            <person name="Jeon C.O."/>
        </authorList>
    </citation>
    <scope>NUCLEOTIDE SEQUENCE [LARGE SCALE GENOMIC DNA]</scope>
    <source>
        <strain evidence="2 3">HR-BB</strain>
    </source>
</reference>
<evidence type="ECO:0000313" key="2">
    <source>
        <dbReference type="EMBL" id="PPE74341.1"/>
    </source>
</evidence>
<organism evidence="2 3">
    <name type="scientific">Solimonas fluminis</name>
    <dbReference type="NCBI Taxonomy" id="2086571"/>
    <lineage>
        <taxon>Bacteria</taxon>
        <taxon>Pseudomonadati</taxon>
        <taxon>Pseudomonadota</taxon>
        <taxon>Gammaproteobacteria</taxon>
        <taxon>Nevskiales</taxon>
        <taxon>Nevskiaceae</taxon>
        <taxon>Solimonas</taxon>
    </lineage>
</organism>
<evidence type="ECO:0000256" key="1">
    <source>
        <dbReference type="SAM" id="Phobius"/>
    </source>
</evidence>
<keyword evidence="1" id="KW-1133">Transmembrane helix</keyword>
<dbReference type="RefSeq" id="WP_104230229.1">
    <property type="nucleotide sequence ID" value="NZ_PSNW01000004.1"/>
</dbReference>
<protein>
    <submittedName>
        <fullName evidence="2">Uncharacterized protein</fullName>
    </submittedName>
</protein>
<gene>
    <name evidence="2" type="ORF">C3942_09960</name>
</gene>
<evidence type="ECO:0000313" key="3">
    <source>
        <dbReference type="Proteomes" id="UP000238220"/>
    </source>
</evidence>
<dbReference type="EMBL" id="PSNW01000004">
    <property type="protein sequence ID" value="PPE74341.1"/>
    <property type="molecule type" value="Genomic_DNA"/>
</dbReference>
<keyword evidence="1" id="KW-0812">Transmembrane</keyword>
<name>A0A2S5THA6_9GAMM</name>
<dbReference type="Proteomes" id="UP000238220">
    <property type="component" value="Unassembled WGS sequence"/>
</dbReference>
<keyword evidence="3" id="KW-1185">Reference proteome</keyword>
<keyword evidence="1" id="KW-0472">Membrane</keyword>
<feature type="transmembrane region" description="Helical" evidence="1">
    <location>
        <begin position="6"/>
        <end position="29"/>
    </location>
</feature>
<accession>A0A2S5THA6</accession>